<dbReference type="Pfam" id="PF13671">
    <property type="entry name" value="AAA_33"/>
    <property type="match status" value="1"/>
</dbReference>
<keyword evidence="2" id="KW-1185">Reference proteome</keyword>
<accession>A0ABQ2BXL4</accession>
<name>A0ABQ2BXL4_9BACL</name>
<evidence type="ECO:0000313" key="2">
    <source>
        <dbReference type="Proteomes" id="UP000615455"/>
    </source>
</evidence>
<sequence>MRKLIFFLGPAGAGKTTLAKAWARKHGGAFLDMDTLLRPAAETVMTLLGLDPDDRDSPTYKKHCRDLGYRITMDAALENLELGLDALVIGPFTREISEPFWLEHELSRIGATLQDVCIKALFVYLPDETSYQERIRARGSALDLWKLDHWQQFSLSLARRDIRWDVEPSSILYFDNAGPWSPEKLERLESFIL</sequence>
<dbReference type="RefSeq" id="WP_189010917.1">
    <property type="nucleotide sequence ID" value="NZ_BMHE01000007.1"/>
</dbReference>
<evidence type="ECO:0000313" key="1">
    <source>
        <dbReference type="EMBL" id="GGI47030.1"/>
    </source>
</evidence>
<dbReference type="Gene3D" id="3.40.50.300">
    <property type="entry name" value="P-loop containing nucleotide triphosphate hydrolases"/>
    <property type="match status" value="1"/>
</dbReference>
<comment type="caution">
    <text evidence="1">The sequence shown here is derived from an EMBL/GenBank/DDBJ whole genome shotgun (WGS) entry which is preliminary data.</text>
</comment>
<proteinExistence type="predicted"/>
<dbReference type="SUPFAM" id="SSF52540">
    <property type="entry name" value="P-loop containing nucleoside triphosphate hydrolases"/>
    <property type="match status" value="1"/>
</dbReference>
<organism evidence="1 2">
    <name type="scientific">Paenibacillus marchantiophytorum</name>
    <dbReference type="NCBI Taxonomy" id="1619310"/>
    <lineage>
        <taxon>Bacteria</taxon>
        <taxon>Bacillati</taxon>
        <taxon>Bacillota</taxon>
        <taxon>Bacilli</taxon>
        <taxon>Bacillales</taxon>
        <taxon>Paenibacillaceae</taxon>
        <taxon>Paenibacillus</taxon>
    </lineage>
</organism>
<gene>
    <name evidence="1" type="ORF">GCM10008018_20120</name>
</gene>
<reference evidence="2" key="1">
    <citation type="journal article" date="2019" name="Int. J. Syst. Evol. Microbiol.">
        <title>The Global Catalogue of Microorganisms (GCM) 10K type strain sequencing project: providing services to taxonomists for standard genome sequencing and annotation.</title>
        <authorList>
            <consortium name="The Broad Institute Genomics Platform"/>
            <consortium name="The Broad Institute Genome Sequencing Center for Infectious Disease"/>
            <person name="Wu L."/>
            <person name="Ma J."/>
        </authorList>
    </citation>
    <scope>NUCLEOTIDE SEQUENCE [LARGE SCALE GENOMIC DNA]</scope>
    <source>
        <strain evidence="2">CGMCC 1.15043</strain>
    </source>
</reference>
<dbReference type="InterPro" id="IPR027417">
    <property type="entry name" value="P-loop_NTPase"/>
</dbReference>
<dbReference type="EMBL" id="BMHE01000007">
    <property type="protein sequence ID" value="GGI47030.1"/>
    <property type="molecule type" value="Genomic_DNA"/>
</dbReference>
<dbReference type="Proteomes" id="UP000615455">
    <property type="component" value="Unassembled WGS sequence"/>
</dbReference>
<protein>
    <submittedName>
        <fullName evidence="1">ATPase</fullName>
    </submittedName>
</protein>